<accession>A0A4Q1REB2</accession>
<evidence type="ECO:0000313" key="1">
    <source>
        <dbReference type="EMBL" id="RXS73849.1"/>
    </source>
</evidence>
<comment type="caution">
    <text evidence="1">The sequence shown here is derived from an EMBL/GenBank/DDBJ whole genome shotgun (WGS) entry which is preliminary data.</text>
</comment>
<name>A0A4Q1REB2_9FIRM</name>
<dbReference type="Gene3D" id="3.40.50.12780">
    <property type="entry name" value="N-terminal domain of ligase-like"/>
    <property type="match status" value="1"/>
</dbReference>
<evidence type="ECO:0000313" key="2">
    <source>
        <dbReference type="Proteomes" id="UP000290106"/>
    </source>
</evidence>
<proteinExistence type="predicted"/>
<dbReference type="OrthoDB" id="580775at2"/>
<dbReference type="PANTHER" id="PTHR36932:SF1">
    <property type="entry name" value="CAPSULAR POLYSACCHARIDE BIOSYNTHESIS PROTEIN"/>
    <property type="match status" value="1"/>
</dbReference>
<dbReference type="GO" id="GO:0016874">
    <property type="term" value="F:ligase activity"/>
    <property type="evidence" value="ECO:0007669"/>
    <property type="project" value="UniProtKB-KW"/>
</dbReference>
<organism evidence="1 2">
    <name type="scientific">Blautia faecicola</name>
    <dbReference type="NCBI Taxonomy" id="2509240"/>
    <lineage>
        <taxon>Bacteria</taxon>
        <taxon>Bacillati</taxon>
        <taxon>Bacillota</taxon>
        <taxon>Clostridia</taxon>
        <taxon>Lachnospirales</taxon>
        <taxon>Lachnospiraceae</taxon>
        <taxon>Blautia</taxon>
    </lineage>
</organism>
<dbReference type="InterPro" id="IPR053158">
    <property type="entry name" value="CapK_Type1_Caps_Biosynth"/>
</dbReference>
<dbReference type="RefSeq" id="WP_129256723.1">
    <property type="nucleotide sequence ID" value="NZ_SDKC01000001.1"/>
</dbReference>
<dbReference type="InterPro" id="IPR042099">
    <property type="entry name" value="ANL_N_sf"/>
</dbReference>
<dbReference type="PANTHER" id="PTHR36932">
    <property type="entry name" value="CAPSULAR POLYSACCHARIDE BIOSYNTHESIS PROTEIN"/>
    <property type="match status" value="1"/>
</dbReference>
<dbReference type="SUPFAM" id="SSF56801">
    <property type="entry name" value="Acetyl-CoA synthetase-like"/>
    <property type="match status" value="1"/>
</dbReference>
<reference evidence="1 2" key="1">
    <citation type="submission" date="2019-01" db="EMBL/GenBank/DDBJ databases">
        <title>Blautia sp. nov. KGMB01111 isolated human feces.</title>
        <authorList>
            <person name="Park J.-E."/>
            <person name="Kim J.-S."/>
            <person name="Park S.-H."/>
        </authorList>
    </citation>
    <scope>NUCLEOTIDE SEQUENCE [LARGE SCALE GENOMIC DNA]</scope>
    <source>
        <strain evidence="1 2">KGMB01111</strain>
    </source>
</reference>
<dbReference type="EMBL" id="SDKC01000001">
    <property type="protein sequence ID" value="RXS73849.1"/>
    <property type="molecule type" value="Genomic_DNA"/>
</dbReference>
<dbReference type="AlphaFoldDB" id="A0A4Q1REB2"/>
<sequence>MILDEKLRWFGFWLLDALKGKKVRTYYDQIRRAWKEGTSIAETEERIRALIAHAVETTEFYKNYPADSALTDLPVVNKDTFRQNYDRFLSKTYKDVPDNRVMCTSGSTGTPLRMIQNRDKIRHNTAGGIFLGAAAGYYIGMKEAFIRVWVNNVKKSKFQLLQENLIMMDSSRMDAQALEEMFQVIEKKKVKCLVGYSSALGELSNYIQKTGKDCSRCKVRAIIPISETMPEPVRRTLEKQFDCPVRAWYSNEENGIMGLQNEDNEGYRIDTETYYYEILKMDSDEPAEPGELGRIVITDLFNYAFPILRYDNGDTAVATRKEKNGRYKLYLDELYGRRSDLIYDCEGKAVTPYIITNNLWDIEGVKQYRFIQEDVKDYTIWLNGDPQKMNQEEILGRIRPYLGEEARIKVELVDEIPVLASGKRKYIENRCEKYKNQTGFCG</sequence>
<dbReference type="Proteomes" id="UP000290106">
    <property type="component" value="Unassembled WGS sequence"/>
</dbReference>
<protein>
    <submittedName>
        <fullName evidence="1">Phenylacetate--CoA ligase family protein</fullName>
    </submittedName>
</protein>
<keyword evidence="1" id="KW-0436">Ligase</keyword>
<keyword evidence="2" id="KW-1185">Reference proteome</keyword>
<gene>
    <name evidence="1" type="ORF">ETP43_00335</name>
</gene>